<accession>A0A5P1ENV3</accession>
<dbReference type="Gramene" id="ONK66479">
    <property type="protein sequence ID" value="ONK66479"/>
    <property type="gene ID" value="A4U43_C06F8600"/>
</dbReference>
<dbReference type="PANTHER" id="PTHR21495">
    <property type="entry name" value="NUCLEOPORIN-RELATED"/>
    <property type="match status" value="1"/>
</dbReference>
<comment type="function">
    <text evidence="4">Dirigent proteins impart stereoselectivity on the phenoxy radical-coupling reaction, yielding optically active lignans from two molecules of coniferyl alcohol in the biosynthesis of lignans, flavonolignans, and alkaloids and thus plays a central role in plant secondary metabolism.</text>
</comment>
<keyword evidence="3 4" id="KW-0964">Secreted</keyword>
<keyword evidence="4" id="KW-0732">Signal</keyword>
<evidence type="ECO:0000256" key="1">
    <source>
        <dbReference type="ARBA" id="ARBA00010746"/>
    </source>
</evidence>
<reference evidence="6" key="1">
    <citation type="journal article" date="2017" name="Nat. Commun.">
        <title>The asparagus genome sheds light on the origin and evolution of a young Y chromosome.</title>
        <authorList>
            <person name="Harkess A."/>
            <person name="Zhou J."/>
            <person name="Xu C."/>
            <person name="Bowers J.E."/>
            <person name="Van der Hulst R."/>
            <person name="Ayyampalayam S."/>
            <person name="Mercati F."/>
            <person name="Riccardi P."/>
            <person name="McKain M.R."/>
            <person name="Kakrana A."/>
            <person name="Tang H."/>
            <person name="Ray J."/>
            <person name="Groenendijk J."/>
            <person name="Arikit S."/>
            <person name="Mathioni S.M."/>
            <person name="Nakano M."/>
            <person name="Shan H."/>
            <person name="Telgmann-Rauber A."/>
            <person name="Kanno A."/>
            <person name="Yue Z."/>
            <person name="Chen H."/>
            <person name="Li W."/>
            <person name="Chen Y."/>
            <person name="Xu X."/>
            <person name="Zhang Y."/>
            <person name="Luo S."/>
            <person name="Chen H."/>
            <person name="Gao J."/>
            <person name="Mao Z."/>
            <person name="Pires J.C."/>
            <person name="Luo M."/>
            <person name="Kudrna D."/>
            <person name="Wing R.A."/>
            <person name="Meyers B.C."/>
            <person name="Yi K."/>
            <person name="Kong H."/>
            <person name="Lavrijsen P."/>
            <person name="Sunseri F."/>
            <person name="Falavigna A."/>
            <person name="Ye Y."/>
            <person name="Leebens-Mack J.H."/>
            <person name="Chen G."/>
        </authorList>
    </citation>
    <scope>NUCLEOTIDE SEQUENCE [LARGE SCALE GENOMIC DNA]</scope>
    <source>
        <strain evidence="6">cv. DH0086</strain>
    </source>
</reference>
<dbReference type="InterPro" id="IPR004265">
    <property type="entry name" value="Dirigent"/>
</dbReference>
<sequence length="170" mass="18106">MASSLNILLLLLITLSTILPLSSQSPPPQNATHLHLYFHEINVGANKTTKVIAPLNSTDSGFGGIIALDDELREGSDTTSKLIGRAQGLASAVSQEELAFLFTANFVFVEGKYSGSSLSVYGRFVLASETREWSIIGGTGQFRLAGGYIVGKKLSSPSGTLLIELDIYVL</sequence>
<feature type="chain" id="PRO_5024480848" description="Dirigent protein" evidence="4">
    <location>
        <begin position="24"/>
        <end position="170"/>
    </location>
</feature>
<dbReference type="GO" id="GO:0048046">
    <property type="term" value="C:apoplast"/>
    <property type="evidence" value="ECO:0007669"/>
    <property type="project" value="UniProtKB-SubCell"/>
</dbReference>
<dbReference type="OrthoDB" id="1928589at2759"/>
<organism evidence="5 6">
    <name type="scientific">Asparagus officinalis</name>
    <name type="common">Garden asparagus</name>
    <dbReference type="NCBI Taxonomy" id="4686"/>
    <lineage>
        <taxon>Eukaryota</taxon>
        <taxon>Viridiplantae</taxon>
        <taxon>Streptophyta</taxon>
        <taxon>Embryophyta</taxon>
        <taxon>Tracheophyta</taxon>
        <taxon>Spermatophyta</taxon>
        <taxon>Magnoliopsida</taxon>
        <taxon>Liliopsida</taxon>
        <taxon>Asparagales</taxon>
        <taxon>Asparagaceae</taxon>
        <taxon>Asparagoideae</taxon>
        <taxon>Asparagus</taxon>
    </lineage>
</organism>
<gene>
    <name evidence="5" type="ORF">A4U43_C06F8600</name>
</gene>
<dbReference type="GO" id="GO:0009699">
    <property type="term" value="P:phenylpropanoid biosynthetic process"/>
    <property type="evidence" value="ECO:0007669"/>
    <property type="project" value="UniProtKB-ARBA"/>
</dbReference>
<dbReference type="InterPro" id="IPR044859">
    <property type="entry name" value="Allene_oxi_cyc_Dirigent"/>
</dbReference>
<evidence type="ECO:0000313" key="5">
    <source>
        <dbReference type="EMBL" id="ONK66479.1"/>
    </source>
</evidence>
<keyword evidence="6" id="KW-1185">Reference proteome</keyword>
<dbReference type="Pfam" id="PF03018">
    <property type="entry name" value="Dirigent"/>
    <property type="match status" value="1"/>
</dbReference>
<comment type="subunit">
    <text evidence="2 4">Homodimer.</text>
</comment>
<comment type="similarity">
    <text evidence="1 4">Belongs to the plant dirigent protein family.</text>
</comment>
<dbReference type="EMBL" id="CM007386">
    <property type="protein sequence ID" value="ONK66479.1"/>
    <property type="molecule type" value="Genomic_DNA"/>
</dbReference>
<dbReference type="OMA" id="MAAAWCP"/>
<dbReference type="Proteomes" id="UP000243459">
    <property type="component" value="Chromosome 6"/>
</dbReference>
<evidence type="ECO:0000256" key="3">
    <source>
        <dbReference type="ARBA" id="ARBA00022525"/>
    </source>
</evidence>
<evidence type="ECO:0000313" key="6">
    <source>
        <dbReference type="Proteomes" id="UP000243459"/>
    </source>
</evidence>
<feature type="signal peptide" evidence="4">
    <location>
        <begin position="1"/>
        <end position="23"/>
    </location>
</feature>
<evidence type="ECO:0000256" key="2">
    <source>
        <dbReference type="ARBA" id="ARBA00011738"/>
    </source>
</evidence>
<protein>
    <recommendedName>
        <fullName evidence="4">Dirigent protein</fullName>
    </recommendedName>
</protein>
<proteinExistence type="inferred from homology"/>
<dbReference type="Gene3D" id="2.40.480.10">
    <property type="entry name" value="Allene oxide cyclase-like"/>
    <property type="match status" value="1"/>
</dbReference>
<name>A0A5P1ENV3_ASPOF</name>
<evidence type="ECO:0000256" key="4">
    <source>
        <dbReference type="RuleBase" id="RU363099"/>
    </source>
</evidence>
<comment type="subcellular location">
    <subcellularLocation>
        <location evidence="4">Secreted</location>
        <location evidence="4">Extracellular space</location>
        <location evidence="4">Apoplast</location>
    </subcellularLocation>
</comment>
<keyword evidence="4" id="KW-0052">Apoplast</keyword>
<dbReference type="AlphaFoldDB" id="A0A5P1ENV3"/>